<dbReference type="PANTHER" id="PTHR21583">
    <property type="entry name" value="ELYS PROTEIN"/>
    <property type="match status" value="1"/>
</dbReference>
<accession>A0A8C3CKL9</accession>
<feature type="compositionally biased region" description="Polar residues" evidence="3">
    <location>
        <begin position="1924"/>
        <end position="1945"/>
    </location>
</feature>
<feature type="region of interest" description="Disordered" evidence="3">
    <location>
        <begin position="1630"/>
        <end position="1649"/>
    </location>
</feature>
<evidence type="ECO:0000256" key="2">
    <source>
        <dbReference type="ARBA" id="ARBA00023242"/>
    </source>
</evidence>
<sequence>PVPGCPEKLWMPHPWKCSRPGWMGLWAAWCGGKCPCPWQGCGTRMQDLTAQVTSSLLQFPEVTIQALGEDEITLDSVLRGKFSGGRNGQAWLACGPQLEVVNSVTGERLSAYRFSGVNDQPPIVRVVKEFSWQKRAGLLVGLEEAEGSVLCLYDLGISRVVKAVVLPGRVTGIEPIINHGGASVSTQHLHQSLRWLFGVAAVVTDVGHILLVDLCLDDLSCSQNEVEASDLEVVTGIPAEVPQRREAVTREGRHLCFQVQNPSGTAITTLCYISRSNLLAVGFSDGYLSLWNMKTLKKEYHSQLEGGRIPVYAVTFQEPENDPRNCCYLWAVQSTQESEGDVLSLHLLQLAFGDRKRLASGQVMYEGFEYCDERYSLDLTGGAFPLRAQSSNTKLLSCQTVEKFRNHVDREDSINEVISPDTSVSIFSWQVNTYGQGKPSTYLGVFDINRWYHAQMPDSLRPEEFLYNCPYFALWSLDTVISMTSPNLILDILVHERSLSRGVPPSYPPPEQFFNPSTYNFDGTCLLNSGVVHMTCTGFQKETLNFLKKSGPSISEAICDSYNRCLIAGLLSPRLVDVQPSSLSQEEQLEAVLSAAVQTSSLELLTGCIKHWTSEEQPSSAASLRFVLEWTWNKVIYTKDEFDQICVPLFDGSCNFIDPQTIQSLQHCQLVLSNLSTVLNCFLAEAQELTEKGVTDLTNKQMVTSLISLYAQVVIWFCRSSLLPEGLDDDMHLSRPFYNYPLIQSYYTGHRQKLERLSRGKWDSDCLMIDGMVSQLGEQVEKLWRRDEGGTGRYPPVSLHALLDLYLLENIEENDKHAITIYLLLDIMHSIPNKTETSIDSFPTVFAIPWGLVRLIQGFWLLDHNDYENSLALLFHPATIKTVSWQHMRIIQSLMCQGEHRRALKYMQMMKPSVSSNSEVQLFLTVLLSNRCMVEAWSLLQQHSTKLNVEELLRHMYEICQEMGLMQDLLKLPFTDTEQECLEKFLQTNGGVQNHEFLLVHHLQRANYIPALQLNQSMKVNLMHDHDPRLKERAVTRNSILDQYGKILPRVQRKLAMERAKPYHFPSSVLREVSRPKPLSTVAKKANAESVHTRATFISDVLSKIGEVWVGNEQKNSFAQDDRITEPPVIMNQPLPDAELPEAFIGTPITKFSQKCSRLLDLVVRPVPSCSPAQDDSWQSPCLPSTSYMASSPLKSNVHGSIPQKRIARASELGLLETPLVVKRAKVLVTSSAAPGFPGFTPQSILRSSLRTTPLATPSASPGRSVTPPLRAKELRISFREENSNVKWTVGVTEDNKAQSGASSEHHRELVEDAWSECREKTPLFTLRNPEDGHAEMEESLESTPGGGLEKMDVSKENSNVSARSDQTTLEYHDAKSPGDFEDDVIFIAAKPANSFNKETADFQEPEREDRGMGEDKPFQIEQTDSSEPRKEAGVFHHIILDSEDVVSTHSENRLEGRYVDLPEERNLDEIEENLPFAQEEMHVSNNLPKTEEIDVSELVSYFLQNRKCSKFQDSLVLELKGTQEHLSFLSLLTQVLEDDAVNAQASEEAPEMSPCSELHPSGNLQYRYDTIEQQFACDLPDNKDDECDAAEGDGELFISQSNFTLVLEGEEGEGEMGDPELVDASKPAVNTTDEKPMNSFGNTENEEHVTNSVSTVTSDQESQNIAESLPYVPEPIKVAIAENLLDVIKDTRSKEFTSEVVEQSIHESIGKKVTRMQRSKSSLTTVPEGVEDETSIRQVEYVVTPRSRPRRQLNRSLVIPSSDDQQLLKTDKPVLFGLSPRRSTRRTKEAPETSSLLKVENTQDEQIPVTSVTPRRGRKPKQTNLEKVESSQSDGQTLSSSTQSIAATPRRGLRRAKEAASEPLEEAKEETSLAEGSIITSATSRRTRGGKRSAGDQETGQTGTDHRIETAVSPSRSIRKLKSSNSQPIENTVMEQEVQPSDQFLLSVPTKRGKRRKTSSSDLSENSDLDLSKSSVPQTELKLPVTPRRSVRKLVRNLSADIESASTQEDIPSGKKAEVVDTPRRRARRVTHAKPEKTDAFQRTPEQPNEQSTTPRTAVRTGGRGRKRQLPSILEESTGEEAFPQGPDGSPLLLTDVNTSGYGEASRTLTDRITRSRKTSVHQKLSVEENESFLFSPPLTKLSKKVKAGKADHPVQLKDLDPDLSSQFVFSPPLLRSRRKNVSSISRIVKELEDTKSIESVGKQKSKRGRTAKSKANKTSSWSPPPVEIQFISPFTSPVDGKKSKQKETTDATEKNLRKNKKRLSNFPKPVVRRKML</sequence>
<feature type="domain" description="ELYS-like" evidence="4">
    <location>
        <begin position="766"/>
        <end position="988"/>
    </location>
</feature>
<dbReference type="InterPro" id="IPR011047">
    <property type="entry name" value="Quinoprotein_ADH-like_sf"/>
</dbReference>
<evidence type="ECO:0000313" key="6">
    <source>
        <dbReference type="Ensembl" id="ENSCMMP00000022097.1"/>
    </source>
</evidence>
<evidence type="ECO:0000256" key="3">
    <source>
        <dbReference type="SAM" id="MobiDB-lite"/>
    </source>
</evidence>
<dbReference type="Proteomes" id="UP000694556">
    <property type="component" value="Chromosome 3"/>
</dbReference>
<protein>
    <submittedName>
        <fullName evidence="6">AT-hook containing transcription factor 1</fullName>
    </submittedName>
</protein>
<feature type="region of interest" description="Disordered" evidence="3">
    <location>
        <begin position="1398"/>
        <end position="1431"/>
    </location>
</feature>
<feature type="compositionally biased region" description="Polar residues" evidence="3">
    <location>
        <begin position="2045"/>
        <end position="2057"/>
    </location>
</feature>
<feature type="compositionally biased region" description="Basic and acidic residues" evidence="3">
    <location>
        <begin position="2241"/>
        <end position="2258"/>
    </location>
</feature>
<dbReference type="Gene3D" id="2.130.10.10">
    <property type="entry name" value="YVTN repeat-like/Quinoprotein amine dehydrogenase"/>
    <property type="match status" value="1"/>
</dbReference>
<feature type="region of interest" description="Disordered" evidence="3">
    <location>
        <begin position="1781"/>
        <end position="2110"/>
    </location>
</feature>
<keyword evidence="2" id="KW-0539">Nucleus</keyword>
<feature type="compositionally biased region" description="Low complexity" evidence="3">
    <location>
        <begin position="1831"/>
        <end position="1845"/>
    </location>
</feature>
<reference evidence="6" key="2">
    <citation type="submission" date="2025-08" db="UniProtKB">
        <authorList>
            <consortium name="Ensembl"/>
        </authorList>
    </citation>
    <scope>IDENTIFICATION</scope>
</reference>
<reference evidence="6" key="3">
    <citation type="submission" date="2025-09" db="UniProtKB">
        <authorList>
            <consortium name="Ensembl"/>
        </authorList>
    </citation>
    <scope>IDENTIFICATION</scope>
</reference>
<reference evidence="6" key="1">
    <citation type="submission" date="2018-09" db="EMBL/GenBank/DDBJ databases">
        <title>Common duck and Muscovy duck high density SNP chip.</title>
        <authorList>
            <person name="Vignal A."/>
            <person name="Thebault N."/>
            <person name="Warren W.C."/>
        </authorList>
    </citation>
    <scope>NUCLEOTIDE SEQUENCE [LARGE SCALE GENOMIC DNA]</scope>
</reference>
<evidence type="ECO:0000313" key="7">
    <source>
        <dbReference type="Proteomes" id="UP000694556"/>
    </source>
</evidence>
<name>A0A8C3CKL9_CAIMO</name>
<feature type="compositionally biased region" description="Basic and acidic residues" evidence="3">
    <location>
        <begin position="2013"/>
        <end position="2025"/>
    </location>
</feature>
<dbReference type="InterPro" id="IPR025151">
    <property type="entry name" value="ELYS_dom"/>
</dbReference>
<dbReference type="Ensembl" id="ENSCMMT00000024198.1">
    <property type="protein sequence ID" value="ENSCMMP00000022097.1"/>
    <property type="gene ID" value="ENSCMMG00000012395.1"/>
</dbReference>
<feature type="compositionally biased region" description="Basic and acidic residues" evidence="3">
    <location>
        <begin position="1856"/>
        <end position="1872"/>
    </location>
</feature>
<feature type="compositionally biased region" description="Polar residues" evidence="3">
    <location>
        <begin position="1805"/>
        <end position="1814"/>
    </location>
</feature>
<dbReference type="InterPro" id="IPR015943">
    <property type="entry name" value="WD40/YVTN_repeat-like_dom_sf"/>
</dbReference>
<dbReference type="InterPro" id="IPR052620">
    <property type="entry name" value="ELYS/MEL-28_NucAsmblyFactor"/>
</dbReference>
<dbReference type="GO" id="GO:0005634">
    <property type="term" value="C:nucleus"/>
    <property type="evidence" value="ECO:0007669"/>
    <property type="project" value="UniProtKB-SubCell"/>
</dbReference>
<feature type="domain" description="ELYS beta-propeller" evidence="5">
    <location>
        <begin position="45"/>
        <end position="533"/>
    </location>
</feature>
<feature type="compositionally biased region" description="Basic residues" evidence="3">
    <location>
        <begin position="2205"/>
        <end position="2217"/>
    </location>
</feature>
<feature type="compositionally biased region" description="Basic and acidic residues" evidence="3">
    <location>
        <begin position="1399"/>
        <end position="1419"/>
    </location>
</feature>
<evidence type="ECO:0000256" key="1">
    <source>
        <dbReference type="ARBA" id="ARBA00004123"/>
    </source>
</evidence>
<dbReference type="Pfam" id="PF13934">
    <property type="entry name" value="ELYS"/>
    <property type="match status" value="1"/>
</dbReference>
<keyword evidence="7" id="KW-1185">Reference proteome</keyword>
<dbReference type="InterPro" id="IPR032040">
    <property type="entry name" value="ELYS-bb"/>
</dbReference>
<dbReference type="PANTHER" id="PTHR21583:SF8">
    <property type="entry name" value="PROTEIN ELYS"/>
    <property type="match status" value="1"/>
</dbReference>
<feature type="region of interest" description="Disordered" evidence="3">
    <location>
        <begin position="2199"/>
        <end position="2278"/>
    </location>
</feature>
<dbReference type="SUPFAM" id="SSF50998">
    <property type="entry name" value="Quinoprotein alcohol dehydrogenase-like"/>
    <property type="match status" value="1"/>
</dbReference>
<organism evidence="6 7">
    <name type="scientific">Cairina moschata</name>
    <name type="common">Muscovy duck</name>
    <dbReference type="NCBI Taxonomy" id="8855"/>
    <lineage>
        <taxon>Eukaryota</taxon>
        <taxon>Metazoa</taxon>
        <taxon>Chordata</taxon>
        <taxon>Craniata</taxon>
        <taxon>Vertebrata</taxon>
        <taxon>Euteleostomi</taxon>
        <taxon>Archelosauria</taxon>
        <taxon>Archosauria</taxon>
        <taxon>Dinosauria</taxon>
        <taxon>Saurischia</taxon>
        <taxon>Theropoda</taxon>
        <taxon>Coelurosauria</taxon>
        <taxon>Aves</taxon>
        <taxon>Neognathae</taxon>
        <taxon>Galloanserae</taxon>
        <taxon>Anseriformes</taxon>
        <taxon>Anatidae</taxon>
        <taxon>Anatinae</taxon>
        <taxon>Cairina</taxon>
    </lineage>
</organism>
<comment type="subcellular location">
    <subcellularLocation>
        <location evidence="1">Nucleus</location>
    </subcellularLocation>
</comment>
<evidence type="ECO:0000259" key="4">
    <source>
        <dbReference type="Pfam" id="PF13934"/>
    </source>
</evidence>
<evidence type="ECO:0000259" key="5">
    <source>
        <dbReference type="Pfam" id="PF16687"/>
    </source>
</evidence>
<dbReference type="Pfam" id="PF16687">
    <property type="entry name" value="ELYS-bb"/>
    <property type="match status" value="1"/>
</dbReference>
<feature type="region of interest" description="Disordered" evidence="3">
    <location>
        <begin position="1327"/>
        <end position="1350"/>
    </location>
</feature>
<proteinExistence type="predicted"/>